<feature type="non-terminal residue" evidence="2">
    <location>
        <position position="1"/>
    </location>
</feature>
<feature type="compositionally biased region" description="Basic residues" evidence="1">
    <location>
        <begin position="22"/>
        <end position="34"/>
    </location>
</feature>
<comment type="caution">
    <text evidence="2">The sequence shown here is derived from an EMBL/GenBank/DDBJ whole genome shotgun (WGS) entry which is preliminary data.</text>
</comment>
<protein>
    <submittedName>
        <fullName evidence="2">Outer membrane assembly protein</fullName>
    </submittedName>
</protein>
<reference evidence="2 3" key="1">
    <citation type="journal article" date="2019" name="Biocontrol Sci. Technol.">
        <title>Pseudomonas putida strain B2017 produced as technical grade active ingredient controls fungal and bacterial crop diseases.</title>
        <authorList>
            <person name="Oliver C."/>
            <person name="Hernandez I."/>
            <person name="Caminal M."/>
            <person name="Lara J.M."/>
            <person name="Fernandez C."/>
        </authorList>
    </citation>
    <scope>NUCLEOTIDE SEQUENCE [LARGE SCALE GENOMIC DNA]</scope>
    <source>
        <strain evidence="2 3">B2017</strain>
    </source>
</reference>
<dbReference type="Proteomes" id="UP001165882">
    <property type="component" value="Unassembled WGS sequence"/>
</dbReference>
<evidence type="ECO:0000313" key="3">
    <source>
        <dbReference type="Proteomes" id="UP001165882"/>
    </source>
</evidence>
<feature type="region of interest" description="Disordered" evidence="1">
    <location>
        <begin position="1"/>
        <end position="34"/>
    </location>
</feature>
<proteinExistence type="predicted"/>
<organism evidence="2 3">
    <name type="scientific">Pseudomonas alloputida</name>
    <dbReference type="NCBI Taxonomy" id="1940621"/>
    <lineage>
        <taxon>Bacteria</taxon>
        <taxon>Pseudomonadati</taxon>
        <taxon>Pseudomonadota</taxon>
        <taxon>Gammaproteobacteria</taxon>
        <taxon>Pseudomonadales</taxon>
        <taxon>Pseudomonadaceae</taxon>
        <taxon>Pseudomonas</taxon>
    </lineage>
</organism>
<name>A0ABY3DE10_9PSED</name>
<sequence length="34" mass="3807">AFARESHRHNWPETNVGAGLPAKRRAGGARSHRR</sequence>
<dbReference type="EMBL" id="QWEF01000001">
    <property type="protein sequence ID" value="TRZ63580.1"/>
    <property type="molecule type" value="Genomic_DNA"/>
</dbReference>
<accession>A0ABY3DE10</accession>
<evidence type="ECO:0000256" key="1">
    <source>
        <dbReference type="SAM" id="MobiDB-lite"/>
    </source>
</evidence>
<gene>
    <name evidence="2" type="ORF">DZA28_06020</name>
</gene>
<evidence type="ECO:0000313" key="2">
    <source>
        <dbReference type="EMBL" id="TRZ63580.1"/>
    </source>
</evidence>
<feature type="compositionally biased region" description="Basic and acidic residues" evidence="1">
    <location>
        <begin position="1"/>
        <end position="11"/>
    </location>
</feature>
<keyword evidence="3" id="KW-1185">Reference proteome</keyword>